<dbReference type="Pfam" id="PF01817">
    <property type="entry name" value="CM_2"/>
    <property type="match status" value="1"/>
</dbReference>
<keyword evidence="2" id="KW-0413">Isomerase</keyword>
<accession>A0A4U7N9A3</accession>
<evidence type="ECO:0000256" key="2">
    <source>
        <dbReference type="ARBA" id="ARBA00023235"/>
    </source>
</evidence>
<dbReference type="InterPro" id="IPR036263">
    <property type="entry name" value="Chorismate_II_sf"/>
</dbReference>
<dbReference type="PANTHER" id="PTHR38041:SF1">
    <property type="entry name" value="CHORISMATE MUTASE"/>
    <property type="match status" value="1"/>
</dbReference>
<dbReference type="EMBL" id="SULI01000001">
    <property type="protein sequence ID" value="TKZ22579.1"/>
    <property type="molecule type" value="Genomic_DNA"/>
</dbReference>
<evidence type="ECO:0000259" key="4">
    <source>
        <dbReference type="PROSITE" id="PS51168"/>
    </source>
</evidence>
<dbReference type="SMART" id="SM00830">
    <property type="entry name" value="CM_2"/>
    <property type="match status" value="1"/>
</dbReference>
<dbReference type="RefSeq" id="WP_138014595.1">
    <property type="nucleotide sequence ID" value="NZ_SULI01000001.1"/>
</dbReference>
<dbReference type="AlphaFoldDB" id="A0A4U7N9A3"/>
<feature type="binding site" evidence="3">
    <location>
        <position position="17"/>
    </location>
    <ligand>
        <name>substrate</name>
    </ligand>
</feature>
<organism evidence="5 6">
    <name type="scientific">Shimia litoralis</name>
    <dbReference type="NCBI Taxonomy" id="420403"/>
    <lineage>
        <taxon>Bacteria</taxon>
        <taxon>Pseudomonadati</taxon>
        <taxon>Pseudomonadota</taxon>
        <taxon>Alphaproteobacteria</taxon>
        <taxon>Rhodobacterales</taxon>
        <taxon>Roseobacteraceae</taxon>
    </lineage>
</organism>
<sequence length="101" mass="11601">MTMLTPPKDCSSMQELRDQIDALDKDLVALLASRATYIDRAIELKEINGWPARIPDRVEDVVSKVRQEAEAKGLEPDLVEKLWRQLIDWSIAREAIRIDLD</sequence>
<dbReference type="EC" id="5.4.99.5" evidence="1"/>
<feature type="domain" description="Chorismate mutase" evidence="4">
    <location>
        <begin position="7"/>
        <end position="98"/>
    </location>
</feature>
<dbReference type="PIRSF" id="PIRSF029775">
    <property type="entry name" value="Isochor_pyr_lyas"/>
    <property type="match status" value="1"/>
</dbReference>
<feature type="binding site" evidence="3">
    <location>
        <position position="45"/>
    </location>
    <ligand>
        <name>substrate</name>
    </ligand>
</feature>
<dbReference type="Gene3D" id="1.20.59.10">
    <property type="entry name" value="Chorismate mutase"/>
    <property type="match status" value="1"/>
</dbReference>
<feature type="binding site" evidence="3">
    <location>
        <position position="94"/>
    </location>
    <ligand>
        <name>substrate</name>
    </ligand>
</feature>
<evidence type="ECO:0000313" key="6">
    <source>
        <dbReference type="Proteomes" id="UP000306575"/>
    </source>
</evidence>
<evidence type="ECO:0000256" key="1">
    <source>
        <dbReference type="ARBA" id="ARBA00012404"/>
    </source>
</evidence>
<dbReference type="PROSITE" id="PS51168">
    <property type="entry name" value="CHORISMATE_MUT_2"/>
    <property type="match status" value="1"/>
</dbReference>
<dbReference type="GO" id="GO:0004106">
    <property type="term" value="F:chorismate mutase activity"/>
    <property type="evidence" value="ECO:0007669"/>
    <property type="project" value="UniProtKB-EC"/>
</dbReference>
<dbReference type="GO" id="GO:0009697">
    <property type="term" value="P:salicylic acid biosynthetic process"/>
    <property type="evidence" value="ECO:0007669"/>
    <property type="project" value="InterPro"/>
</dbReference>
<dbReference type="InterPro" id="IPR008241">
    <property type="entry name" value="Isochorismate_pyruvate-lyase"/>
</dbReference>
<dbReference type="Proteomes" id="UP000306575">
    <property type="component" value="Unassembled WGS sequence"/>
</dbReference>
<comment type="caution">
    <text evidence="5">The sequence shown here is derived from an EMBL/GenBank/DDBJ whole genome shotgun (WGS) entry which is preliminary data.</text>
</comment>
<evidence type="ECO:0000313" key="5">
    <source>
        <dbReference type="EMBL" id="TKZ22579.1"/>
    </source>
</evidence>
<dbReference type="OrthoDB" id="514491at2"/>
<dbReference type="InterPro" id="IPR036979">
    <property type="entry name" value="CM_dom_sf"/>
</dbReference>
<dbReference type="GO" id="GO:0016835">
    <property type="term" value="F:carbon-oxygen lyase activity"/>
    <property type="evidence" value="ECO:0007669"/>
    <property type="project" value="InterPro"/>
</dbReference>
<dbReference type="PANTHER" id="PTHR38041">
    <property type="entry name" value="CHORISMATE MUTASE"/>
    <property type="match status" value="1"/>
</dbReference>
<reference evidence="5 6" key="1">
    <citation type="submission" date="2019-04" db="EMBL/GenBank/DDBJ databases">
        <title>Genome sequence of Pelagicola litoralis CL-ES2.</title>
        <authorList>
            <person name="Cao J."/>
        </authorList>
    </citation>
    <scope>NUCLEOTIDE SEQUENCE [LARGE SCALE GENOMIC DNA]</scope>
    <source>
        <strain evidence="5 6">CL-ES2</strain>
    </source>
</reference>
<name>A0A4U7N9A3_9RHOB</name>
<dbReference type="InterPro" id="IPR051331">
    <property type="entry name" value="Chorismate_mutase-related"/>
</dbReference>
<proteinExistence type="predicted"/>
<evidence type="ECO:0000256" key="3">
    <source>
        <dbReference type="PIRSR" id="PIRSR029775-1"/>
    </source>
</evidence>
<protein>
    <recommendedName>
        <fullName evidence="1">chorismate mutase</fullName>
        <ecNumber evidence="1">5.4.99.5</ecNumber>
    </recommendedName>
</protein>
<dbReference type="SUPFAM" id="SSF48600">
    <property type="entry name" value="Chorismate mutase II"/>
    <property type="match status" value="1"/>
</dbReference>
<dbReference type="InterPro" id="IPR002701">
    <property type="entry name" value="CM_II_prokaryot"/>
</dbReference>
<keyword evidence="6" id="KW-1185">Reference proteome</keyword>
<gene>
    <name evidence="5" type="ORF">FAP39_01515</name>
</gene>
<feature type="binding site" evidence="3">
    <location>
        <position position="34"/>
    </location>
    <ligand>
        <name>substrate</name>
    </ligand>
</feature>
<dbReference type="GO" id="GO:0046417">
    <property type="term" value="P:chorismate metabolic process"/>
    <property type="evidence" value="ECO:0007669"/>
    <property type="project" value="InterPro"/>
</dbReference>